<evidence type="ECO:0000259" key="2">
    <source>
        <dbReference type="PROSITE" id="PS50238"/>
    </source>
</evidence>
<feature type="non-terminal residue" evidence="3">
    <location>
        <position position="1"/>
    </location>
</feature>
<evidence type="ECO:0000313" key="4">
    <source>
        <dbReference type="Proteomes" id="UP001189429"/>
    </source>
</evidence>
<gene>
    <name evidence="3" type="ORF">PCOR1329_LOCUS70148</name>
</gene>
<feature type="non-terminal residue" evidence="3">
    <location>
        <position position="133"/>
    </location>
</feature>
<dbReference type="InterPro" id="IPR000198">
    <property type="entry name" value="RhoGAP_dom"/>
</dbReference>
<dbReference type="EMBL" id="CAUYUJ010019251">
    <property type="protein sequence ID" value="CAK0889676.1"/>
    <property type="molecule type" value="Genomic_DNA"/>
</dbReference>
<dbReference type="Proteomes" id="UP001189429">
    <property type="component" value="Unassembled WGS sequence"/>
</dbReference>
<feature type="region of interest" description="Disordered" evidence="1">
    <location>
        <begin position="74"/>
        <end position="98"/>
    </location>
</feature>
<comment type="caution">
    <text evidence="3">The sequence shown here is derived from an EMBL/GenBank/DDBJ whole genome shotgun (WGS) entry which is preliminary data.</text>
</comment>
<evidence type="ECO:0000313" key="3">
    <source>
        <dbReference type="EMBL" id="CAK0889676.1"/>
    </source>
</evidence>
<keyword evidence="4" id="KW-1185">Reference proteome</keyword>
<protein>
    <recommendedName>
        <fullName evidence="2">Rho-GAP domain-containing protein</fullName>
    </recommendedName>
</protein>
<organism evidence="3 4">
    <name type="scientific">Prorocentrum cordatum</name>
    <dbReference type="NCBI Taxonomy" id="2364126"/>
    <lineage>
        <taxon>Eukaryota</taxon>
        <taxon>Sar</taxon>
        <taxon>Alveolata</taxon>
        <taxon>Dinophyceae</taxon>
        <taxon>Prorocentrales</taxon>
        <taxon>Prorocentraceae</taxon>
        <taxon>Prorocentrum</taxon>
    </lineage>
</organism>
<sequence>CVLKLYLDCLPSPLLSFSALDELRQRGVRTDDAEGKRRFLVWLFQNKLEDEAACVALYTASFLRLMCQNAQDRLAASGDGDGRGRSSSSAPSPEDAGGVAITPALAAMAFASSFFRPRALSEENRPWTFVAIT</sequence>
<name>A0ABN9WU27_9DINO</name>
<dbReference type="PROSITE" id="PS50238">
    <property type="entry name" value="RHOGAP"/>
    <property type="match status" value="1"/>
</dbReference>
<reference evidence="3" key="1">
    <citation type="submission" date="2023-10" db="EMBL/GenBank/DDBJ databases">
        <authorList>
            <person name="Chen Y."/>
            <person name="Shah S."/>
            <person name="Dougan E. K."/>
            <person name="Thang M."/>
            <person name="Chan C."/>
        </authorList>
    </citation>
    <scope>NUCLEOTIDE SEQUENCE [LARGE SCALE GENOMIC DNA]</scope>
</reference>
<evidence type="ECO:0000256" key="1">
    <source>
        <dbReference type="SAM" id="MobiDB-lite"/>
    </source>
</evidence>
<feature type="compositionally biased region" description="Low complexity" evidence="1">
    <location>
        <begin position="85"/>
        <end position="98"/>
    </location>
</feature>
<feature type="domain" description="Rho-GAP" evidence="2">
    <location>
        <begin position="1"/>
        <end position="133"/>
    </location>
</feature>
<dbReference type="Gene3D" id="1.10.555.10">
    <property type="entry name" value="Rho GTPase activation protein"/>
    <property type="match status" value="1"/>
</dbReference>
<proteinExistence type="predicted"/>
<dbReference type="InterPro" id="IPR008936">
    <property type="entry name" value="Rho_GTPase_activation_prot"/>
</dbReference>
<accession>A0ABN9WU27</accession>